<feature type="non-terminal residue" evidence="2">
    <location>
        <position position="47"/>
    </location>
</feature>
<evidence type="ECO:0000256" key="1">
    <source>
        <dbReference type="SAM" id="MobiDB-lite"/>
    </source>
</evidence>
<dbReference type="EMBL" id="UOGK01000261">
    <property type="protein sequence ID" value="VAX39566.1"/>
    <property type="molecule type" value="Genomic_DNA"/>
</dbReference>
<evidence type="ECO:0000313" key="2">
    <source>
        <dbReference type="EMBL" id="VAX39566.1"/>
    </source>
</evidence>
<proteinExistence type="predicted"/>
<protein>
    <submittedName>
        <fullName evidence="2">Uncharacterized protein</fullName>
    </submittedName>
</protein>
<dbReference type="InterPro" id="IPR016039">
    <property type="entry name" value="Thiolase-like"/>
</dbReference>
<dbReference type="Gene3D" id="3.40.47.10">
    <property type="match status" value="1"/>
</dbReference>
<dbReference type="GO" id="GO:0016746">
    <property type="term" value="F:acyltransferase activity"/>
    <property type="evidence" value="ECO:0007669"/>
    <property type="project" value="InterPro"/>
</dbReference>
<reference evidence="2" key="1">
    <citation type="submission" date="2018-06" db="EMBL/GenBank/DDBJ databases">
        <authorList>
            <person name="Zhirakovskaya E."/>
        </authorList>
    </citation>
    <scope>NUCLEOTIDE SEQUENCE</scope>
</reference>
<name>A0A3B1D9P6_9ZZZZ</name>
<feature type="region of interest" description="Disordered" evidence="1">
    <location>
        <begin position="1"/>
        <end position="23"/>
    </location>
</feature>
<sequence>MSPQESDGTPLPTTAPLSGVMITGTGSAVPKRLVTNTDLEQIMDTSD</sequence>
<dbReference type="AlphaFoldDB" id="A0A3B1D9P6"/>
<accession>A0A3B1D9P6</accession>
<gene>
    <name evidence="2" type="ORF">MNBD_PLANCTO03-504</name>
</gene>
<feature type="compositionally biased region" description="Polar residues" evidence="1">
    <location>
        <begin position="1"/>
        <end position="16"/>
    </location>
</feature>
<organism evidence="2">
    <name type="scientific">hydrothermal vent metagenome</name>
    <dbReference type="NCBI Taxonomy" id="652676"/>
    <lineage>
        <taxon>unclassified sequences</taxon>
        <taxon>metagenomes</taxon>
        <taxon>ecological metagenomes</taxon>
    </lineage>
</organism>